<accession>A0A1Q5SNN8</accession>
<dbReference type="GO" id="GO:0008270">
    <property type="term" value="F:zinc ion binding"/>
    <property type="evidence" value="ECO:0007669"/>
    <property type="project" value="InterPro"/>
</dbReference>
<dbReference type="GO" id="GO:0006351">
    <property type="term" value="P:DNA-templated transcription"/>
    <property type="evidence" value="ECO:0007669"/>
    <property type="project" value="InterPro"/>
</dbReference>
<dbReference type="Proteomes" id="UP000186955">
    <property type="component" value="Unassembled WGS sequence"/>
</dbReference>
<dbReference type="InterPro" id="IPR051127">
    <property type="entry name" value="Fungal_SecMet_Regulators"/>
</dbReference>
<reference evidence="7 8" key="1">
    <citation type="submission" date="2016-10" db="EMBL/GenBank/DDBJ databases">
        <title>Genome sequence of the ascomycete fungus Penicillium subrubescens.</title>
        <authorList>
            <person name="De Vries R.P."/>
            <person name="Peng M."/>
            <person name="Dilokpimol A."/>
            <person name="Hilden K."/>
            <person name="Makela M.R."/>
            <person name="Grigoriev I."/>
            <person name="Riley R."/>
            <person name="Granchi Z."/>
        </authorList>
    </citation>
    <scope>NUCLEOTIDE SEQUENCE [LARGE SCALE GENOMIC DNA]</scope>
    <source>
        <strain evidence="7 8">CBS 132785</strain>
    </source>
</reference>
<dbReference type="GO" id="GO:0000978">
    <property type="term" value="F:RNA polymerase II cis-regulatory region sequence-specific DNA binding"/>
    <property type="evidence" value="ECO:0007669"/>
    <property type="project" value="TreeGrafter"/>
</dbReference>
<organism evidence="7 8">
    <name type="scientific">Penicillium subrubescens</name>
    <dbReference type="NCBI Taxonomy" id="1316194"/>
    <lineage>
        <taxon>Eukaryota</taxon>
        <taxon>Fungi</taxon>
        <taxon>Dikarya</taxon>
        <taxon>Ascomycota</taxon>
        <taxon>Pezizomycotina</taxon>
        <taxon>Eurotiomycetes</taxon>
        <taxon>Eurotiomycetidae</taxon>
        <taxon>Eurotiales</taxon>
        <taxon>Aspergillaceae</taxon>
        <taxon>Penicillium</taxon>
    </lineage>
</organism>
<dbReference type="PANTHER" id="PTHR47424:SF3">
    <property type="entry name" value="REGULATORY PROTEIN GAL4"/>
    <property type="match status" value="1"/>
</dbReference>
<evidence type="ECO:0000256" key="2">
    <source>
        <dbReference type="ARBA" id="ARBA00023125"/>
    </source>
</evidence>
<evidence type="ECO:0000256" key="1">
    <source>
        <dbReference type="ARBA" id="ARBA00023015"/>
    </source>
</evidence>
<evidence type="ECO:0000259" key="6">
    <source>
        <dbReference type="Pfam" id="PF04082"/>
    </source>
</evidence>
<dbReference type="PANTHER" id="PTHR47424">
    <property type="entry name" value="REGULATORY PROTEIN GAL4"/>
    <property type="match status" value="1"/>
</dbReference>
<dbReference type="STRING" id="1316194.A0A1Q5SNN8"/>
<evidence type="ECO:0000256" key="3">
    <source>
        <dbReference type="ARBA" id="ARBA00023163"/>
    </source>
</evidence>
<feature type="compositionally biased region" description="Basic and acidic residues" evidence="5">
    <location>
        <begin position="93"/>
        <end position="102"/>
    </location>
</feature>
<dbReference type="InterPro" id="IPR007219">
    <property type="entry name" value="XnlR_reg_dom"/>
</dbReference>
<evidence type="ECO:0000313" key="8">
    <source>
        <dbReference type="Proteomes" id="UP000186955"/>
    </source>
</evidence>
<evidence type="ECO:0000313" key="7">
    <source>
        <dbReference type="EMBL" id="OKO89618.1"/>
    </source>
</evidence>
<keyword evidence="2" id="KW-0238">DNA-binding</keyword>
<dbReference type="AlphaFoldDB" id="A0A1Q5SNN8"/>
<dbReference type="GO" id="GO:0000435">
    <property type="term" value="P:positive regulation of transcription from RNA polymerase II promoter by galactose"/>
    <property type="evidence" value="ECO:0007669"/>
    <property type="project" value="TreeGrafter"/>
</dbReference>
<keyword evidence="3" id="KW-0804">Transcription</keyword>
<evidence type="ECO:0000256" key="4">
    <source>
        <dbReference type="ARBA" id="ARBA00023242"/>
    </source>
</evidence>
<name>A0A1Q5SNN8_9EURO</name>
<keyword evidence="8" id="KW-1185">Reference proteome</keyword>
<dbReference type="GO" id="GO:0000981">
    <property type="term" value="F:DNA-binding transcription factor activity, RNA polymerase II-specific"/>
    <property type="evidence" value="ECO:0007669"/>
    <property type="project" value="TreeGrafter"/>
</dbReference>
<comment type="caution">
    <text evidence="7">The sequence shown here is derived from an EMBL/GenBank/DDBJ whole genome shotgun (WGS) entry which is preliminary data.</text>
</comment>
<evidence type="ECO:0000256" key="5">
    <source>
        <dbReference type="SAM" id="MobiDB-lite"/>
    </source>
</evidence>
<sequence length="702" mass="78618">MQKRYIHALHQRIKELEDICVKTGESAQNPSTTQRGLLGDSIGEDGMPPGEPSFSPTLRHSLLENTEQNQTPVSFRIRLALDHTLPRTQSGPDDSRTRAREEDSPEIYESPLFDEGEGHVTGMGQIILSGADSESRPGNTRYQFYGSSSTASLMRFAWQTMPSRPVGGSHSETTGNRLQDTITNYRFDDFALPPRAFADHLVKRFFEKIYTLYPFFHRPAFEVGYRNLWRAEDDPNIEAHTDLRVGLGSSMESGARSIVFQCALNVIFALGCRFADVAPEEAESVANTFFLRAKIFLALDFLDNNTLGVVQTLLITALYLQSSPYPSRCWHSVGIACRVAVGLALHKSDIRAALTPLESEIRRRTWQGCVLMDMPSMTSHLAPFPALDGLNTNQLQDGAKEPSLTVFYYEAIKLYGILDMILADVYKAWGGRSCQDQPQTSTITNLGTLDTILKVERELMVFKENVPSFLKWNSEEPAIPSCHDSNIAITQQINVLHARYIHLHLLLYRPIFTQLYSKPDSSCGQEMQNNLYSTMFAKCANACVMAAIDLTQLVRKTYQTTAADAWWYNGFYVSTAAIVLLMSISTPSMMDQSTMDKAREAWKDATAILESMATFCRSATNTLQFLQAAYHQTVPKDPVQAGVEADASGIPLDISQSDIRYEHPNNDMTDFPVFDWEAFAENTAPGMDDLGFLTRFNFNDSL</sequence>
<protein>
    <submittedName>
        <fullName evidence="7">Activator of stress genes 1</fullName>
    </submittedName>
</protein>
<feature type="region of interest" description="Disordered" evidence="5">
    <location>
        <begin position="24"/>
        <end position="58"/>
    </location>
</feature>
<dbReference type="EMBL" id="MNBE01000773">
    <property type="protein sequence ID" value="OKO89618.1"/>
    <property type="molecule type" value="Genomic_DNA"/>
</dbReference>
<proteinExistence type="predicted"/>
<feature type="region of interest" description="Disordered" evidence="5">
    <location>
        <begin position="80"/>
        <end position="115"/>
    </location>
</feature>
<feature type="domain" description="Xylanolytic transcriptional activator regulatory" evidence="6">
    <location>
        <begin position="203"/>
        <end position="373"/>
    </location>
</feature>
<gene>
    <name evidence="7" type="ORF">PENSUB_13684</name>
</gene>
<dbReference type="CDD" id="cd12148">
    <property type="entry name" value="fungal_TF_MHR"/>
    <property type="match status" value="1"/>
</dbReference>
<feature type="compositionally biased region" description="Polar residues" evidence="5">
    <location>
        <begin position="25"/>
        <end position="35"/>
    </location>
</feature>
<dbReference type="Pfam" id="PF04082">
    <property type="entry name" value="Fungal_trans"/>
    <property type="match status" value="1"/>
</dbReference>
<keyword evidence="1" id="KW-0805">Transcription regulation</keyword>
<dbReference type="GO" id="GO:0005634">
    <property type="term" value="C:nucleus"/>
    <property type="evidence" value="ECO:0007669"/>
    <property type="project" value="TreeGrafter"/>
</dbReference>
<keyword evidence="4" id="KW-0539">Nucleus</keyword>